<evidence type="ECO:0008006" key="3">
    <source>
        <dbReference type="Google" id="ProtNLM"/>
    </source>
</evidence>
<comment type="caution">
    <text evidence="1">The sequence shown here is derived from an EMBL/GenBank/DDBJ whole genome shotgun (WGS) entry which is preliminary data.</text>
</comment>
<dbReference type="EMBL" id="BNJJ01000020">
    <property type="protein sequence ID" value="GHO87866.1"/>
    <property type="molecule type" value="Genomic_DNA"/>
</dbReference>
<dbReference type="SUPFAM" id="SSF56601">
    <property type="entry name" value="beta-lactamase/transpeptidase-like"/>
    <property type="match status" value="1"/>
</dbReference>
<keyword evidence="2" id="KW-1185">Reference proteome</keyword>
<dbReference type="Gene3D" id="3.40.710.10">
    <property type="entry name" value="DD-peptidase/beta-lactamase superfamily"/>
    <property type="match status" value="1"/>
</dbReference>
<reference evidence="1 2" key="1">
    <citation type="journal article" date="2021" name="Int. J. Syst. Evol. Microbiol.">
        <title>Reticulibacter mediterranei gen. nov., sp. nov., within the new family Reticulibacteraceae fam. nov., and Ktedonospora formicarum gen. nov., sp. nov., Ktedonobacter robiniae sp. nov., Dictyobacter formicarum sp. nov. and Dictyobacter arantiisoli sp. nov., belonging to the class Ktedonobacteria.</title>
        <authorList>
            <person name="Yabe S."/>
            <person name="Zheng Y."/>
            <person name="Wang C.M."/>
            <person name="Sakai Y."/>
            <person name="Abe K."/>
            <person name="Yokota A."/>
            <person name="Donadio S."/>
            <person name="Cavaletti L."/>
            <person name="Monciardini P."/>
        </authorList>
    </citation>
    <scope>NUCLEOTIDE SEQUENCE [LARGE SCALE GENOMIC DNA]</scope>
    <source>
        <strain evidence="1 2">SOSP1-9</strain>
    </source>
</reference>
<evidence type="ECO:0000313" key="2">
    <source>
        <dbReference type="Proteomes" id="UP000635565"/>
    </source>
</evidence>
<organism evidence="1 2">
    <name type="scientific">Dictyobacter formicarum</name>
    <dbReference type="NCBI Taxonomy" id="2778368"/>
    <lineage>
        <taxon>Bacteria</taxon>
        <taxon>Bacillati</taxon>
        <taxon>Chloroflexota</taxon>
        <taxon>Ktedonobacteria</taxon>
        <taxon>Ktedonobacterales</taxon>
        <taxon>Dictyobacteraceae</taxon>
        <taxon>Dictyobacter</taxon>
    </lineage>
</organism>
<accession>A0ABQ3VRB3</accession>
<gene>
    <name evidence="1" type="ORF">KSZ_58720</name>
</gene>
<dbReference type="Proteomes" id="UP000635565">
    <property type="component" value="Unassembled WGS sequence"/>
</dbReference>
<evidence type="ECO:0000313" key="1">
    <source>
        <dbReference type="EMBL" id="GHO87866.1"/>
    </source>
</evidence>
<sequence length="222" mass="24928">MHAPSARQSALARYGVGWRIYDGVEDHFIIGHSGGMDGVNTLLKLVPAAGIAVAILTNTNGNRDLEEQVVADILSVLLPTYAEKHAREIEQQEQEQTDKSEADFKPDAHLLGQWNGHVHTYEGDIPLTLWFKESGDVHAPLGTQLKTLVNKARFKEQFFEGIMMGNIHTSDASRYLHHLCLDLKQRDEMLTGAIIVIPIRERTPGKRLGMALSYWVELRKDH</sequence>
<dbReference type="InterPro" id="IPR012338">
    <property type="entry name" value="Beta-lactam/transpept-like"/>
</dbReference>
<proteinExistence type="predicted"/>
<name>A0ABQ3VRB3_9CHLR</name>
<protein>
    <recommendedName>
        <fullName evidence="3">Beta-lactamase-related domain-containing protein</fullName>
    </recommendedName>
</protein>